<sequence length="164" mass="18210">MSESNELEALSATLGAKVAESRPLDTSVLNKDNESIKLVSVEQWIENVNELSKLGVGVIVKPSDDVKLLKDTLNDVALIALDFNNFDDGRGYSQAYLLSKRWKYAGEIIGINAHLDQLQFMLRSGVTSYKLLESYEGFDELDYSKGFSICYQAAANNSGLKEKF</sequence>
<protein>
    <recommendedName>
        <fullName evidence="2">DUF934 domain-containing protein</fullName>
    </recommendedName>
</protein>
<proteinExistence type="predicted"/>
<dbReference type="Pfam" id="PF06073">
    <property type="entry name" value="DUF934"/>
    <property type="match status" value="1"/>
</dbReference>
<reference evidence="1" key="1">
    <citation type="submission" date="2018-05" db="EMBL/GenBank/DDBJ databases">
        <authorList>
            <person name="Lanie J.A."/>
            <person name="Ng W.-L."/>
            <person name="Kazmierczak K.M."/>
            <person name="Andrzejewski T.M."/>
            <person name="Davidsen T.M."/>
            <person name="Wayne K.J."/>
            <person name="Tettelin H."/>
            <person name="Glass J.I."/>
            <person name="Rusch D."/>
            <person name="Podicherti R."/>
            <person name="Tsui H.-C.T."/>
            <person name="Winkler M.E."/>
        </authorList>
    </citation>
    <scope>NUCLEOTIDE SEQUENCE</scope>
</reference>
<evidence type="ECO:0008006" key="2">
    <source>
        <dbReference type="Google" id="ProtNLM"/>
    </source>
</evidence>
<dbReference type="EMBL" id="UINC01163350">
    <property type="protein sequence ID" value="SVD63616.1"/>
    <property type="molecule type" value="Genomic_DNA"/>
</dbReference>
<organism evidence="1">
    <name type="scientific">marine metagenome</name>
    <dbReference type="NCBI Taxonomy" id="408172"/>
    <lineage>
        <taxon>unclassified sequences</taxon>
        <taxon>metagenomes</taxon>
        <taxon>ecological metagenomes</taxon>
    </lineage>
</organism>
<dbReference type="InterPro" id="IPR008318">
    <property type="entry name" value="UCP030820"/>
</dbReference>
<accession>A0A382WXG6</accession>
<name>A0A382WXG6_9ZZZZ</name>
<evidence type="ECO:0000313" key="1">
    <source>
        <dbReference type="EMBL" id="SVD63616.1"/>
    </source>
</evidence>
<dbReference type="AlphaFoldDB" id="A0A382WXG6"/>
<gene>
    <name evidence="1" type="ORF">METZ01_LOCUS416470</name>
</gene>